<protein>
    <submittedName>
        <fullName evidence="2">Uncharacterized protein</fullName>
    </submittedName>
</protein>
<proteinExistence type="predicted"/>
<accession>A0A401QPX0</accession>
<dbReference type="Proteomes" id="UP000288351">
    <property type="component" value="Unassembled WGS sequence"/>
</dbReference>
<sequence length="99" mass="10303">MSAVMSLVESMVVMRSNGSWRAAGRGTDLLDGSWGTPFVEGRGAGAEALGRAATAVSTDRLTPVSTDPRVAVSRSDDATQPAAAQDGHAYAYAYAYAYE</sequence>
<evidence type="ECO:0000313" key="2">
    <source>
        <dbReference type="EMBL" id="GCB87457.1"/>
    </source>
</evidence>
<organism evidence="2 3">
    <name type="scientific">Streptomyces noursei</name>
    <name type="common">Streptomyces albulus</name>
    <dbReference type="NCBI Taxonomy" id="1971"/>
    <lineage>
        <taxon>Bacteria</taxon>
        <taxon>Bacillati</taxon>
        <taxon>Actinomycetota</taxon>
        <taxon>Actinomycetes</taxon>
        <taxon>Kitasatosporales</taxon>
        <taxon>Streptomycetaceae</taxon>
        <taxon>Streptomyces</taxon>
    </lineage>
</organism>
<name>A0A401QPX0_STRNR</name>
<gene>
    <name evidence="2" type="ORF">SALB_00108</name>
</gene>
<reference evidence="2 3" key="1">
    <citation type="journal article" date="2019" name="Microbiol. Resour. Announc.">
        <title>Draft Genome Sequence of the Most Traditional epsilon-Poly-l-Lysine Producer, Streptomyces albulus NBRC14147.</title>
        <authorList>
            <person name="Yamanaka K."/>
            <person name="Hamano Y."/>
        </authorList>
    </citation>
    <scope>NUCLEOTIDE SEQUENCE [LARGE SCALE GENOMIC DNA]</scope>
    <source>
        <strain evidence="2 3">NBRC 14147</strain>
    </source>
</reference>
<feature type="region of interest" description="Disordered" evidence="1">
    <location>
        <begin position="59"/>
        <end position="83"/>
    </location>
</feature>
<comment type="caution">
    <text evidence="2">The sequence shown here is derived from an EMBL/GenBank/DDBJ whole genome shotgun (WGS) entry which is preliminary data.</text>
</comment>
<evidence type="ECO:0000313" key="3">
    <source>
        <dbReference type="Proteomes" id="UP000288351"/>
    </source>
</evidence>
<dbReference type="AlphaFoldDB" id="A0A401QPX0"/>
<evidence type="ECO:0000256" key="1">
    <source>
        <dbReference type="SAM" id="MobiDB-lite"/>
    </source>
</evidence>
<dbReference type="EMBL" id="BHXC01000001">
    <property type="protein sequence ID" value="GCB87457.1"/>
    <property type="molecule type" value="Genomic_DNA"/>
</dbReference>